<evidence type="ECO:0000256" key="5">
    <source>
        <dbReference type="PIRSR" id="PIRSR017434-2"/>
    </source>
</evidence>
<keyword evidence="4 5" id="KW-0460">Magnesium</keyword>
<dbReference type="PANTHER" id="PTHR12103">
    <property type="entry name" value="5'-NUCLEOTIDASE DOMAIN-CONTAINING"/>
    <property type="match status" value="1"/>
</dbReference>
<dbReference type="NCBIfam" id="TIGR02244">
    <property type="entry name" value="HAD-IG-Ncltidse"/>
    <property type="match status" value="1"/>
</dbReference>
<dbReference type="GO" id="GO:0046872">
    <property type="term" value="F:metal ion binding"/>
    <property type="evidence" value="ECO:0007669"/>
    <property type="project" value="UniProtKB-KW"/>
</dbReference>
<gene>
    <name evidence="7" type="ORF">PACLA_8A022409</name>
</gene>
<proteinExistence type="inferred from homology"/>
<dbReference type="Gene3D" id="3.40.50.1000">
    <property type="entry name" value="HAD superfamily/HAD-like"/>
    <property type="match status" value="1"/>
</dbReference>
<reference evidence="7" key="1">
    <citation type="submission" date="2020-04" db="EMBL/GenBank/DDBJ databases">
        <authorList>
            <person name="Alioto T."/>
            <person name="Alioto T."/>
            <person name="Gomez Garrido J."/>
        </authorList>
    </citation>
    <scope>NUCLEOTIDE SEQUENCE</scope>
    <source>
        <strain evidence="7">A484AB</strain>
    </source>
</reference>
<dbReference type="InterPro" id="IPR023214">
    <property type="entry name" value="HAD_sf"/>
</dbReference>
<name>A0A6S7H5E7_PARCT</name>
<protein>
    <submittedName>
        <fullName evidence="7">Cytosolic purine 5 -nucleotidase isoform X3</fullName>
    </submittedName>
</protein>
<feature type="non-terminal residue" evidence="7">
    <location>
        <position position="1"/>
    </location>
</feature>
<dbReference type="PANTHER" id="PTHR12103:SF15">
    <property type="entry name" value="CYTOSOLIC PURINE 5'-NUCLEOTIDASE"/>
    <property type="match status" value="1"/>
</dbReference>
<evidence type="ECO:0000256" key="3">
    <source>
        <dbReference type="ARBA" id="ARBA00022801"/>
    </source>
</evidence>
<dbReference type="AlphaFoldDB" id="A0A6S7H5E7"/>
<evidence type="ECO:0000256" key="1">
    <source>
        <dbReference type="ARBA" id="ARBA00009589"/>
    </source>
</evidence>
<evidence type="ECO:0000313" key="7">
    <source>
        <dbReference type="EMBL" id="CAB3999206.1"/>
    </source>
</evidence>
<keyword evidence="2 5" id="KW-0479">Metal-binding</keyword>
<dbReference type="GO" id="GO:0046037">
    <property type="term" value="P:GMP metabolic process"/>
    <property type="evidence" value="ECO:0007669"/>
    <property type="project" value="UniProtKB-ARBA"/>
</dbReference>
<dbReference type="InterPro" id="IPR016695">
    <property type="entry name" value="Pur_nucleotidase"/>
</dbReference>
<evidence type="ECO:0000313" key="8">
    <source>
        <dbReference type="Proteomes" id="UP001152795"/>
    </source>
</evidence>
<feature type="region of interest" description="Disordered" evidence="6">
    <location>
        <begin position="430"/>
        <end position="454"/>
    </location>
</feature>
<keyword evidence="3" id="KW-0378">Hydrolase</keyword>
<sequence length="454" mass="52297">GLLFDTELGNLLKVDTYGNILICVHGFDFCPSSYIRKVYQNKFVDPDSDRYFILNSIYNLPEVYLIACLVNHFDHSEHYKRINTGVKCDPVVLSYRSMHQDVRAAMDYLHDCEGLKNETLKNIDKYVIKDPRLPKLLHRMKEHNRKTFVLTNSDYNYTEQIMTYLFDFPHGPEPNTPHRNWKTYFDYVVVDAKKPLFFGKGTLIREVDKATGTLKIGSYAGALMKEQIYSGGSSEVFCQLIGADGKDILYVGDHIFGDILKSKKTSGWRTYLVVPELSKELDIWTARQDLFSGLKELDVEMAEAYRNLDAYSTHDPDVDNIKKSIKETTHHMEMCYGKLGSLFRSGSRQTFFASQATRYADVYAASPMNLLYYPFTYLFRSPAQLMPHESTVDHSEQRCEHMDPPSMQYQWESFVVEDDDHEPKIALAFDLDEEDEDSSGSDEQRRQSAAGEGN</sequence>
<dbReference type="OrthoDB" id="10252832at2759"/>
<dbReference type="Proteomes" id="UP001152795">
    <property type="component" value="Unassembled WGS sequence"/>
</dbReference>
<feature type="compositionally biased region" description="Acidic residues" evidence="6">
    <location>
        <begin position="430"/>
        <end position="440"/>
    </location>
</feature>
<organism evidence="7 8">
    <name type="scientific">Paramuricea clavata</name>
    <name type="common">Red gorgonian</name>
    <name type="synonym">Violescent sea-whip</name>
    <dbReference type="NCBI Taxonomy" id="317549"/>
    <lineage>
        <taxon>Eukaryota</taxon>
        <taxon>Metazoa</taxon>
        <taxon>Cnidaria</taxon>
        <taxon>Anthozoa</taxon>
        <taxon>Octocorallia</taxon>
        <taxon>Malacalcyonacea</taxon>
        <taxon>Plexauridae</taxon>
        <taxon>Paramuricea</taxon>
    </lineage>
</organism>
<comment type="caution">
    <text evidence="7">The sequence shown here is derived from an EMBL/GenBank/DDBJ whole genome shotgun (WGS) entry which is preliminary data.</text>
</comment>
<feature type="binding site" evidence="5">
    <location>
        <position position="253"/>
    </location>
    <ligand>
        <name>Mg(2+)</name>
        <dbReference type="ChEBI" id="CHEBI:18420"/>
    </ligand>
</feature>
<dbReference type="GO" id="GO:0008253">
    <property type="term" value="F:5'-nucleotidase activity"/>
    <property type="evidence" value="ECO:0007669"/>
    <property type="project" value="TreeGrafter"/>
</dbReference>
<dbReference type="InterPro" id="IPR008380">
    <property type="entry name" value="HAD-SF_hydro_IG_5-nucl"/>
</dbReference>
<evidence type="ECO:0000256" key="2">
    <source>
        <dbReference type="ARBA" id="ARBA00022723"/>
    </source>
</evidence>
<dbReference type="FunFam" id="3.40.50.1000:FF:000021">
    <property type="entry name" value="NT5C2 isoform 1"/>
    <property type="match status" value="1"/>
</dbReference>
<dbReference type="EMBL" id="CACRXK020003538">
    <property type="protein sequence ID" value="CAB3999206.1"/>
    <property type="molecule type" value="Genomic_DNA"/>
</dbReference>
<dbReference type="Pfam" id="PF05761">
    <property type="entry name" value="5_nucleotid"/>
    <property type="match status" value="1"/>
</dbReference>
<dbReference type="SUPFAM" id="SSF56784">
    <property type="entry name" value="HAD-like"/>
    <property type="match status" value="1"/>
</dbReference>
<comment type="similarity">
    <text evidence="1">Belongs to the 5'(3')-deoxyribonucleotidase family.</text>
</comment>
<evidence type="ECO:0000256" key="4">
    <source>
        <dbReference type="ARBA" id="ARBA00022842"/>
    </source>
</evidence>
<dbReference type="InterPro" id="IPR036412">
    <property type="entry name" value="HAD-like_sf"/>
</dbReference>
<accession>A0A6S7H5E7</accession>
<comment type="cofactor">
    <cofactor evidence="5">
        <name>Mg(2+)</name>
        <dbReference type="ChEBI" id="CHEBI:18420"/>
    </cofactor>
    <text evidence="5">Binds 1 Mg(2+) ion per subunit.</text>
</comment>
<keyword evidence="8" id="KW-1185">Reference proteome</keyword>
<dbReference type="PIRSF" id="PIRSF017434">
    <property type="entry name" value="Purine_5'-nucleotidase"/>
    <property type="match status" value="1"/>
</dbReference>
<evidence type="ECO:0000256" key="6">
    <source>
        <dbReference type="SAM" id="MobiDB-lite"/>
    </source>
</evidence>